<dbReference type="SUPFAM" id="SSF52540">
    <property type="entry name" value="P-loop containing nucleoside triphosphate hydrolases"/>
    <property type="match status" value="1"/>
</dbReference>
<sequence>MFSLYSYSSTKIPNGPKFVAQLLLGLETIDHETANSFIDRIGKIVKIPKRETVDRSTPYADDGYAKALWDFRNDSLLLGDDNKTLYVRDIDRTGNNQLLDTWHAISNLETEYHVKTTKAYYPWNDQLRIECKKLDKRVRHGIKFNNRAYLRTQQSINRITPDDERFQQPYELTLDTDYSTSLAAKAVEYMRDVTADEHSAQNLGRMFATPLLEPYKHLTYVMYGDGGNGKGILLSTLSRSFPDLAASVDSQRILGGKRGSGGFDTQQETGKLIGTLWAYDEDADTIGIDQLTYLKKISTGDAVTARRIGENAVSFTPRCTFIIATNNQVITTMTAAVSRRFVYIRMRDGRKPDEFTSLLNFRNQYGAAPFIMASCKIWEGYGDNPYDDVSISNPTDVTDLEQEIINNVCTNGYAPSNMLDGLKRYEQRDMLARFGLARNGLKWIKEQGKPIRILEVKDEVRFAPYRAAYQRDRQQLEDQLDTTPKKPLPIEADPIPLPSEFAFNCAYTPADEQKVARNWKKLSEDPTYDSMRRPRTPAYAVIPRLGMAVIDMDMSKDDSPDGWTVLNQEIGKYGSQDFPSTYLVGTPSGGVHAYYALPPELMGTLKNRVHANGIPVDIRCENKGYVIGPGSHTSKGDYQLLDIPEGQTPLMPPAMVAWLKRNGYVEGNDPQPRPTPVKPRPLPTIDQLMTQPTSIRKSQPELGPIAEGQRNSTLFIQLLGRRMNHPENETNIRNEFYERGRISGLGEQELTTIWNSVTTIINQKHQ</sequence>
<evidence type="ECO:0000313" key="5">
    <source>
        <dbReference type="Proteomes" id="UP000216451"/>
    </source>
</evidence>
<name>A0A261G290_9BIFI</name>
<organism evidence="4 5">
    <name type="scientific">Bifidobacterium aquikefiri</name>
    <dbReference type="NCBI Taxonomy" id="1653207"/>
    <lineage>
        <taxon>Bacteria</taxon>
        <taxon>Bacillati</taxon>
        <taxon>Actinomycetota</taxon>
        <taxon>Actinomycetes</taxon>
        <taxon>Bifidobacteriales</taxon>
        <taxon>Bifidobacteriaceae</taxon>
        <taxon>Bifidobacterium</taxon>
    </lineage>
</organism>
<evidence type="ECO:0000313" key="4">
    <source>
        <dbReference type="EMBL" id="OZG65530.1"/>
    </source>
</evidence>
<dbReference type="SUPFAM" id="SSF56747">
    <property type="entry name" value="Prim-pol domain"/>
    <property type="match status" value="1"/>
</dbReference>
<dbReference type="RefSeq" id="WP_094694746.1">
    <property type="nucleotide sequence ID" value="NZ_JBDNSV010000003.1"/>
</dbReference>
<dbReference type="EMBL" id="MWXA01000008">
    <property type="protein sequence ID" value="OZG65530.1"/>
    <property type="molecule type" value="Genomic_DNA"/>
</dbReference>
<dbReference type="AlphaFoldDB" id="A0A261G290"/>
<dbReference type="OrthoDB" id="3218228at2"/>
<dbReference type="Gene3D" id="3.40.50.300">
    <property type="entry name" value="P-loop containing nucleotide triphosphate hydrolases"/>
    <property type="match status" value="1"/>
</dbReference>
<dbReference type="InterPro" id="IPR027417">
    <property type="entry name" value="P-loop_NTPase"/>
</dbReference>
<feature type="domain" description="SF3 helicase" evidence="3">
    <location>
        <begin position="161"/>
        <end position="374"/>
    </location>
</feature>
<dbReference type="PROSITE" id="PS51206">
    <property type="entry name" value="SF3_HELICASE_1"/>
    <property type="match status" value="1"/>
</dbReference>
<proteinExistence type="predicted"/>
<dbReference type="SMART" id="SM00943">
    <property type="entry name" value="Prim-Pol"/>
    <property type="match status" value="1"/>
</dbReference>
<keyword evidence="1" id="KW-0547">Nucleotide-binding</keyword>
<evidence type="ECO:0000256" key="2">
    <source>
        <dbReference type="ARBA" id="ARBA00022840"/>
    </source>
</evidence>
<dbReference type="Pfam" id="PF19263">
    <property type="entry name" value="DUF5906"/>
    <property type="match status" value="1"/>
</dbReference>
<accession>A0A261G290</accession>
<dbReference type="Pfam" id="PF09250">
    <property type="entry name" value="Prim-Pol"/>
    <property type="match status" value="1"/>
</dbReference>
<evidence type="ECO:0000259" key="3">
    <source>
        <dbReference type="PROSITE" id="PS51206"/>
    </source>
</evidence>
<dbReference type="GeneID" id="98296368"/>
<comment type="caution">
    <text evidence="4">The sequence shown here is derived from an EMBL/GenBank/DDBJ whole genome shotgun (WGS) entry which is preliminary data.</text>
</comment>
<dbReference type="GO" id="GO:0005524">
    <property type="term" value="F:ATP binding"/>
    <property type="evidence" value="ECO:0007669"/>
    <property type="project" value="UniProtKB-KW"/>
</dbReference>
<reference evidence="4 5" key="1">
    <citation type="journal article" date="2017" name="BMC Genomics">
        <title>Comparative genomic and phylogenomic analyses of the Bifidobacteriaceae family.</title>
        <authorList>
            <person name="Lugli G.A."/>
            <person name="Milani C."/>
            <person name="Turroni F."/>
            <person name="Duranti S."/>
            <person name="Mancabelli L."/>
            <person name="Mangifesta M."/>
            <person name="Ferrario C."/>
            <person name="Modesto M."/>
            <person name="Mattarelli P."/>
            <person name="Jiri K."/>
            <person name="van Sinderen D."/>
            <person name="Ventura M."/>
        </authorList>
    </citation>
    <scope>NUCLEOTIDE SEQUENCE [LARGE SCALE GENOMIC DNA]</scope>
    <source>
        <strain evidence="4 5">LMG 28769</strain>
    </source>
</reference>
<protein>
    <submittedName>
        <fullName evidence="4">DNA primase/polymerase</fullName>
    </submittedName>
</protein>
<keyword evidence="2" id="KW-0067">ATP-binding</keyword>
<keyword evidence="5" id="KW-1185">Reference proteome</keyword>
<dbReference type="Proteomes" id="UP000216451">
    <property type="component" value="Unassembled WGS sequence"/>
</dbReference>
<gene>
    <name evidence="4" type="ORF">BAQU_1713</name>
</gene>
<evidence type="ECO:0000256" key="1">
    <source>
        <dbReference type="ARBA" id="ARBA00022741"/>
    </source>
</evidence>
<dbReference type="InterPro" id="IPR045455">
    <property type="entry name" value="NrS-1_pol-like_helicase"/>
</dbReference>
<dbReference type="InterPro" id="IPR015330">
    <property type="entry name" value="DNA_primase/pol_bifunc_N"/>
</dbReference>
<dbReference type="InterPro" id="IPR014015">
    <property type="entry name" value="Helicase_SF3_DNA-vir"/>
</dbReference>